<comment type="caution">
    <text evidence="2">The sequence shown here is derived from an EMBL/GenBank/DDBJ whole genome shotgun (WGS) entry which is preliminary data.</text>
</comment>
<reference evidence="2 3" key="1">
    <citation type="submission" date="2023-07" db="EMBL/GenBank/DDBJ databases">
        <title>Sorghum-associated microbial communities from plants grown in Nebraska, USA.</title>
        <authorList>
            <person name="Schachtman D."/>
        </authorList>
    </citation>
    <scope>NUCLEOTIDE SEQUENCE [LARGE SCALE GENOMIC DNA]</scope>
    <source>
        <strain evidence="2 3">DS1709</strain>
    </source>
</reference>
<evidence type="ECO:0000256" key="1">
    <source>
        <dbReference type="SAM" id="SignalP"/>
    </source>
</evidence>
<feature type="chain" id="PRO_5046589101" evidence="1">
    <location>
        <begin position="21"/>
        <end position="342"/>
    </location>
</feature>
<dbReference type="EMBL" id="JAVDQS010000002">
    <property type="protein sequence ID" value="MDR6404029.1"/>
    <property type="molecule type" value="Genomic_DNA"/>
</dbReference>
<evidence type="ECO:0000313" key="2">
    <source>
        <dbReference type="EMBL" id="MDR6404029.1"/>
    </source>
</evidence>
<keyword evidence="3" id="KW-1185">Reference proteome</keyword>
<dbReference type="Proteomes" id="UP001184853">
    <property type="component" value="Unassembled WGS sequence"/>
</dbReference>
<proteinExistence type="predicted"/>
<gene>
    <name evidence="2" type="ORF">J2781_000944</name>
</gene>
<protein>
    <submittedName>
        <fullName evidence="2">Uncharacterized protein</fullName>
    </submittedName>
</protein>
<dbReference type="RefSeq" id="WP_115980500.1">
    <property type="nucleotide sequence ID" value="NZ_JAVDQS010000002.1"/>
</dbReference>
<keyword evidence="1" id="KW-0732">Signal</keyword>
<sequence length="342" mass="36429">MKKFFFIIIAICGCNSFTNAQVGINTQTPAATLDVTAKNPKGTSPNTDGLLIPRVDRQRAQSMKNIETSTLIYINNVSSGSQNGNAINIDTVGYYYFDGSAWVKLTGNGGSNTNIYNADGTLKSNRTVTQRDKTLNFKSDIVNGFSVDDTTLSVDAANNRIGVRTIAPKAALDVNGNMILGQASATNQNGSYSTVVRDNSTGELKIAQSSTGNTYPISYITFELKNVDGDWVQDYNTKINSTDYTVAVIGSSFIDPSTPGATFLGLKDKAGFSPLNISAVSSGGTWHISADYYGSLPLSGKNGTWTINCLVINKSIIQTLPGVYEDMEGNKVKSATAPPVGL</sequence>
<feature type="signal peptide" evidence="1">
    <location>
        <begin position="1"/>
        <end position="20"/>
    </location>
</feature>
<accession>A0ABU1LBD6</accession>
<organism evidence="2 3">
    <name type="scientific">Chryseobacterium geocarposphaerae</name>
    <dbReference type="NCBI Taxonomy" id="1416776"/>
    <lineage>
        <taxon>Bacteria</taxon>
        <taxon>Pseudomonadati</taxon>
        <taxon>Bacteroidota</taxon>
        <taxon>Flavobacteriia</taxon>
        <taxon>Flavobacteriales</taxon>
        <taxon>Weeksellaceae</taxon>
        <taxon>Chryseobacterium group</taxon>
        <taxon>Chryseobacterium</taxon>
    </lineage>
</organism>
<name>A0ABU1LBD6_9FLAO</name>
<evidence type="ECO:0000313" key="3">
    <source>
        <dbReference type="Proteomes" id="UP001184853"/>
    </source>
</evidence>